<dbReference type="AlphaFoldDB" id="A0A0E4CQ77"/>
<name>A0A0E4CQ77_MYCLN</name>
<gene>
    <name evidence="1" type="ORF">BN1232_04911</name>
</gene>
<organism evidence="1 2">
    <name type="scientific">Mycobacterium lentiflavum</name>
    <dbReference type="NCBI Taxonomy" id="141349"/>
    <lineage>
        <taxon>Bacteria</taxon>
        <taxon>Bacillati</taxon>
        <taxon>Actinomycetota</taxon>
        <taxon>Actinomycetes</taxon>
        <taxon>Mycobacteriales</taxon>
        <taxon>Mycobacteriaceae</taxon>
        <taxon>Mycobacterium</taxon>
        <taxon>Mycobacterium simiae complex</taxon>
    </lineage>
</organism>
<evidence type="ECO:0000313" key="1">
    <source>
        <dbReference type="EMBL" id="CQD20398.1"/>
    </source>
</evidence>
<sequence length="100" mass="10989">MADIGAVWRRPASVERASVTGWFAGVVLPANSAQASVGSFPLPRNSIGRLLADLLVGAREAVRSAFRTRAPGGQPQQRYHHPRREAFIEDAAMSREMYRL</sequence>
<accession>A0A0E4CQ77</accession>
<protein>
    <submittedName>
        <fullName evidence="1">Uncharacterized protein</fullName>
    </submittedName>
</protein>
<reference evidence="1 2" key="1">
    <citation type="submission" date="2015-03" db="EMBL/GenBank/DDBJ databases">
        <authorList>
            <person name="Urmite Genomes"/>
        </authorList>
    </citation>
    <scope>NUCLEOTIDE SEQUENCE [LARGE SCALE GENOMIC DNA]</scope>
    <source>
        <strain evidence="1 2">CSUR P1491</strain>
    </source>
</reference>
<dbReference type="Proteomes" id="UP000199251">
    <property type="component" value="Unassembled WGS sequence"/>
</dbReference>
<proteinExistence type="predicted"/>
<evidence type="ECO:0000313" key="2">
    <source>
        <dbReference type="Proteomes" id="UP000199251"/>
    </source>
</evidence>
<dbReference type="EMBL" id="CTEE01000001">
    <property type="protein sequence ID" value="CQD20398.1"/>
    <property type="molecule type" value="Genomic_DNA"/>
</dbReference>
<dbReference type="STRING" id="141349.BN1232_04911"/>